<accession>A0A852VQ90</accession>
<gene>
    <name evidence="2" type="ORF">BJY20_000265</name>
</gene>
<dbReference type="InterPro" id="IPR003779">
    <property type="entry name" value="CMD-like"/>
</dbReference>
<comment type="caution">
    <text evidence="2">The sequence shown here is derived from an EMBL/GenBank/DDBJ whole genome shotgun (WGS) entry which is preliminary data.</text>
</comment>
<dbReference type="Pfam" id="PF02627">
    <property type="entry name" value="CMD"/>
    <property type="match status" value="1"/>
</dbReference>
<proteinExistence type="predicted"/>
<keyword evidence="2" id="KW-0575">Peroxidase</keyword>
<organism evidence="2 3">
    <name type="scientific">Janibacter cremeus</name>
    <dbReference type="NCBI Taxonomy" id="1285192"/>
    <lineage>
        <taxon>Bacteria</taxon>
        <taxon>Bacillati</taxon>
        <taxon>Actinomycetota</taxon>
        <taxon>Actinomycetes</taxon>
        <taxon>Micrococcales</taxon>
        <taxon>Intrasporangiaceae</taxon>
        <taxon>Janibacter</taxon>
    </lineage>
</organism>
<sequence>MSDQHPVDQDPARGRVVGGRFPLLDPTQLDAAQQSLYDTITRPPRTDGPFLVVDDDGHLAGPFNAMLHAPAIGEALQSLGSSLRFGGHLPARTRELVVCTVATILSSDYEWYAHSRVALEVGVDEDELDALARGEIRPSLSSAEAAALDLATALLAGRGVDDAVHASAHSHLGHAGITELTVLVGYYQTLAGLLAVGDVPAPSRPPDATPG</sequence>
<dbReference type="RefSeq" id="WP_246297080.1">
    <property type="nucleotide sequence ID" value="NZ_JACCAE010000001.1"/>
</dbReference>
<evidence type="ECO:0000313" key="2">
    <source>
        <dbReference type="EMBL" id="NYF96873.1"/>
    </source>
</evidence>
<evidence type="ECO:0000259" key="1">
    <source>
        <dbReference type="Pfam" id="PF02627"/>
    </source>
</evidence>
<keyword evidence="2" id="KW-0560">Oxidoreductase</keyword>
<dbReference type="PANTHER" id="PTHR34846">
    <property type="entry name" value="4-CARBOXYMUCONOLACTONE DECARBOXYLASE FAMILY PROTEIN (AFU_ORTHOLOGUE AFUA_6G11590)"/>
    <property type="match status" value="1"/>
</dbReference>
<dbReference type="Gene3D" id="1.20.1290.10">
    <property type="entry name" value="AhpD-like"/>
    <property type="match status" value="1"/>
</dbReference>
<dbReference type="GO" id="GO:0051920">
    <property type="term" value="F:peroxiredoxin activity"/>
    <property type="evidence" value="ECO:0007669"/>
    <property type="project" value="InterPro"/>
</dbReference>
<protein>
    <submittedName>
        <fullName evidence="2">Alkylhydroperoxidase family enzyme</fullName>
    </submittedName>
</protein>
<dbReference type="PANTHER" id="PTHR34846:SF11">
    <property type="entry name" value="4-CARBOXYMUCONOLACTONE DECARBOXYLASE FAMILY PROTEIN (AFU_ORTHOLOGUE AFUA_6G11590)"/>
    <property type="match status" value="1"/>
</dbReference>
<reference evidence="2 3" key="1">
    <citation type="submission" date="2020-07" db="EMBL/GenBank/DDBJ databases">
        <title>Sequencing the genomes of 1000 actinobacteria strains.</title>
        <authorList>
            <person name="Klenk H.-P."/>
        </authorList>
    </citation>
    <scope>NUCLEOTIDE SEQUENCE [LARGE SCALE GENOMIC DNA]</scope>
    <source>
        <strain evidence="2 3">DSM 26154</strain>
    </source>
</reference>
<evidence type="ECO:0000313" key="3">
    <source>
        <dbReference type="Proteomes" id="UP000554054"/>
    </source>
</evidence>
<keyword evidence="3" id="KW-1185">Reference proteome</keyword>
<dbReference type="EMBL" id="JACCAE010000001">
    <property type="protein sequence ID" value="NYF96873.1"/>
    <property type="molecule type" value="Genomic_DNA"/>
</dbReference>
<dbReference type="Proteomes" id="UP000554054">
    <property type="component" value="Unassembled WGS sequence"/>
</dbReference>
<dbReference type="SUPFAM" id="SSF69118">
    <property type="entry name" value="AhpD-like"/>
    <property type="match status" value="1"/>
</dbReference>
<dbReference type="AlphaFoldDB" id="A0A852VQ90"/>
<name>A0A852VQ90_9MICO</name>
<dbReference type="InterPro" id="IPR029032">
    <property type="entry name" value="AhpD-like"/>
</dbReference>
<feature type="domain" description="Carboxymuconolactone decarboxylase-like" evidence="1">
    <location>
        <begin position="70"/>
        <end position="152"/>
    </location>
</feature>